<organism evidence="4 5">
    <name type="scientific">Paeniglutamicibacter cryotolerans</name>
    <dbReference type="NCBI Taxonomy" id="670079"/>
    <lineage>
        <taxon>Bacteria</taxon>
        <taxon>Bacillati</taxon>
        <taxon>Actinomycetota</taxon>
        <taxon>Actinomycetes</taxon>
        <taxon>Micrococcales</taxon>
        <taxon>Micrococcaceae</taxon>
        <taxon>Paeniglutamicibacter</taxon>
    </lineage>
</organism>
<dbReference type="Pfam" id="PF13399">
    <property type="entry name" value="LytR_C"/>
    <property type="match status" value="1"/>
</dbReference>
<proteinExistence type="predicted"/>
<comment type="caution">
    <text evidence="4">The sequence shown here is derived from an EMBL/GenBank/DDBJ whole genome shotgun (WGS) entry which is preliminary data.</text>
</comment>
<dbReference type="RefSeq" id="WP_183510670.1">
    <property type="nucleotide sequence ID" value="NZ_BAABGK010000090.1"/>
</dbReference>
<dbReference type="Proteomes" id="UP000523000">
    <property type="component" value="Unassembled WGS sequence"/>
</dbReference>
<feature type="domain" description="LytR/CpsA/Psr regulator C-terminal" evidence="3">
    <location>
        <begin position="135"/>
        <end position="218"/>
    </location>
</feature>
<evidence type="ECO:0000256" key="2">
    <source>
        <dbReference type="SAM" id="Phobius"/>
    </source>
</evidence>
<feature type="region of interest" description="Disordered" evidence="1">
    <location>
        <begin position="70"/>
        <end position="124"/>
    </location>
</feature>
<name>A0A839QKV8_9MICC</name>
<gene>
    <name evidence="4" type="ORF">E9229_001595</name>
</gene>
<reference evidence="4 5" key="1">
    <citation type="submission" date="2020-08" db="EMBL/GenBank/DDBJ databases">
        <title>Sequencing the genomes of 1000 actinobacteria strains.</title>
        <authorList>
            <person name="Klenk H.-P."/>
        </authorList>
    </citation>
    <scope>NUCLEOTIDE SEQUENCE [LARGE SCALE GENOMIC DNA]</scope>
    <source>
        <strain evidence="4 5">DSM 22826</strain>
    </source>
</reference>
<keyword evidence="2" id="KW-0472">Membrane</keyword>
<evidence type="ECO:0000259" key="3">
    <source>
        <dbReference type="Pfam" id="PF13399"/>
    </source>
</evidence>
<protein>
    <recommendedName>
        <fullName evidence="3">LytR/CpsA/Psr regulator C-terminal domain-containing protein</fullName>
    </recommendedName>
</protein>
<keyword evidence="2" id="KW-1133">Transmembrane helix</keyword>
<feature type="compositionally biased region" description="Low complexity" evidence="1">
    <location>
        <begin position="78"/>
        <end position="101"/>
    </location>
</feature>
<accession>A0A839QKV8</accession>
<dbReference type="Gene3D" id="3.30.70.2390">
    <property type="match status" value="1"/>
</dbReference>
<sequence length="220" mass="22368">MTNYPRDEFDRVPEFSNRNGAHRAAGWAASAASAGGGSGLRWLMITGAFALFVGLFSFLLLPGMLGGQDPQPIPPATAPSATPSTTKKPAPTKASTEPKATGSTGATGAVELPESTSNPGPTATDAEALANKAAKIGIYNGSTRGGLAGTGTRTLNGAGFTQVSAGNWTKKVTYSTVYYRQASSKSTAEAAAEALGITSVMQSTNIPGEIAVVLGRNFNP</sequence>
<keyword evidence="5" id="KW-1185">Reference proteome</keyword>
<dbReference type="InterPro" id="IPR027381">
    <property type="entry name" value="LytR/CpsA/Psr_C"/>
</dbReference>
<evidence type="ECO:0000256" key="1">
    <source>
        <dbReference type="SAM" id="MobiDB-lite"/>
    </source>
</evidence>
<dbReference type="EMBL" id="JACHVS010000001">
    <property type="protein sequence ID" value="MBB2995404.1"/>
    <property type="molecule type" value="Genomic_DNA"/>
</dbReference>
<keyword evidence="2" id="KW-0812">Transmembrane</keyword>
<evidence type="ECO:0000313" key="4">
    <source>
        <dbReference type="EMBL" id="MBB2995404.1"/>
    </source>
</evidence>
<evidence type="ECO:0000313" key="5">
    <source>
        <dbReference type="Proteomes" id="UP000523000"/>
    </source>
</evidence>
<feature type="transmembrane region" description="Helical" evidence="2">
    <location>
        <begin position="42"/>
        <end position="61"/>
    </location>
</feature>
<dbReference type="AlphaFoldDB" id="A0A839QKV8"/>